<feature type="compositionally biased region" description="Basic and acidic residues" evidence="8">
    <location>
        <begin position="690"/>
        <end position="699"/>
    </location>
</feature>
<dbReference type="Proteomes" id="UP000091857">
    <property type="component" value="Chromosome 16"/>
</dbReference>
<feature type="compositionally biased region" description="Basic and acidic residues" evidence="8">
    <location>
        <begin position="813"/>
        <end position="830"/>
    </location>
</feature>
<name>A0A2C9UCB1_MANES</name>
<evidence type="ECO:0000256" key="4">
    <source>
        <dbReference type="ARBA" id="ARBA00022776"/>
    </source>
</evidence>
<feature type="region of interest" description="Disordered" evidence="8">
    <location>
        <begin position="332"/>
        <end position="639"/>
    </location>
</feature>
<dbReference type="GO" id="GO:0007064">
    <property type="term" value="P:mitotic sister chromatid cohesion"/>
    <property type="evidence" value="ECO:0000318"/>
    <property type="project" value="GO_Central"/>
</dbReference>
<evidence type="ECO:0008006" key="11">
    <source>
        <dbReference type="Google" id="ProtNLM"/>
    </source>
</evidence>
<dbReference type="Gene3D" id="2.30.30.140">
    <property type="match status" value="1"/>
</dbReference>
<feature type="compositionally biased region" description="Low complexity" evidence="8">
    <location>
        <begin position="453"/>
        <end position="463"/>
    </location>
</feature>
<sequence>MASSDKELEQQLMEAGIKLVNPPSSVDELLPLLDQVENCLSKVEQSPSKSMQIALAPSLNSLVARQLFRHSDVDVKVAVASCISEITRITAPDAPYEDYQMKDVFQLIVSSFQNLDDMSSQSYVKRTSILETVAKVRSCVVMLDLECDALIIEMFQHFLNAIRDDHPENVFSSMETIMILVLEESEEISPELLSPLLASVKRGNEEVLPVARKLGEKVLESCANKVKPYLQHAVKSLDISLDDYSEIVASICQSGTVEQNDAHAADENKVEESNPAGESLDEADKDMAAEGGSPKQADPVNDKTPKSIVSNGVAQTGEEDTLVDSCCLKKQDDGNHADQSKSIDMSSNAKTDILDTEKAVTEQSKPAHPTKKRGRKLSSSTKLTEPSESTRIDAEKGAEKLLDDEAHSKDVPVSPRKEPFAEAAVSSENKKEAGSSRPSFPKAVEGKCMTAASPSGSGSLLDESLSKKAARSKKKEILIKESEPSVDDVPKKVLEGEGASDLEAKPKKRSARKVHARVSCEEKTPIATDASNRGSGTTSESETKQLKQSSKKVDSSSKNGDESSLNHSQDKKHRNRGKSTSEKNVTKSSTKDDDMEKFSSPKLVTKLAKDEHQMEETPKVNSKRKCASGSEKASGTREYDASLVNLRVKVWWPRDHAFYEGVIRSYDPVKKKHEVAYDDGDTEILNLKRQKWEIIRDESAPDEGEASDPKSPDIPSEMRSKKKMKPNTDQSAKQEKVDASPLRDGGGSSSKSKSAATKTVRKSKKVSKMDGKSMDDSETVKKAEDEIAGKSKDNTNKSGTKSTDVTLKTASKSKNDDIAPSKTGKSKEEETTPITSKSKQETVKTGKSKQDAKDKSPRSGGKSSANGIGKLKSGSSKVKAIEGKEKPTDSGKPQESMKGKSLSSSKGQEIGGRSGKKRRRV</sequence>
<evidence type="ECO:0000313" key="9">
    <source>
        <dbReference type="EMBL" id="OAY27475.1"/>
    </source>
</evidence>
<evidence type="ECO:0000256" key="7">
    <source>
        <dbReference type="ARBA" id="ARBA00023306"/>
    </source>
</evidence>
<protein>
    <recommendedName>
        <fullName evidence="11">Tudor domain-containing protein</fullName>
    </recommendedName>
</protein>
<gene>
    <name evidence="9" type="ORF">MANES_16G128500v8</name>
</gene>
<feature type="compositionally biased region" description="Basic and acidic residues" evidence="8">
    <location>
        <begin position="541"/>
        <end position="561"/>
    </location>
</feature>
<feature type="compositionally biased region" description="Basic and acidic residues" evidence="8">
    <location>
        <begin position="607"/>
        <end position="618"/>
    </location>
</feature>
<evidence type="ECO:0000256" key="3">
    <source>
        <dbReference type="ARBA" id="ARBA00022763"/>
    </source>
</evidence>
<feature type="compositionally biased region" description="Basic and acidic residues" evidence="8">
    <location>
        <begin position="260"/>
        <end position="272"/>
    </location>
</feature>
<comment type="subcellular location">
    <subcellularLocation>
        <location evidence="1">Nucleus</location>
    </subcellularLocation>
</comment>
<feature type="compositionally biased region" description="Polar residues" evidence="8">
    <location>
        <begin position="377"/>
        <end position="387"/>
    </location>
</feature>
<dbReference type="InterPro" id="IPR039776">
    <property type="entry name" value="Pds5"/>
</dbReference>
<reference evidence="10" key="1">
    <citation type="journal article" date="2016" name="Nat. Biotechnol.">
        <title>Sequencing wild and cultivated cassava and related species reveals extensive interspecific hybridization and genetic diversity.</title>
        <authorList>
            <person name="Bredeson J.V."/>
            <person name="Lyons J.B."/>
            <person name="Prochnik S.E."/>
            <person name="Wu G.A."/>
            <person name="Ha C.M."/>
            <person name="Edsinger-Gonzales E."/>
            <person name="Grimwood J."/>
            <person name="Schmutz J."/>
            <person name="Rabbi I.Y."/>
            <person name="Egesi C."/>
            <person name="Nauluvula P."/>
            <person name="Lebot V."/>
            <person name="Ndunguru J."/>
            <person name="Mkamilo G."/>
            <person name="Bart R.S."/>
            <person name="Setter T.L."/>
            <person name="Gleadow R.M."/>
            <person name="Kulakow P."/>
            <person name="Ferguson M.E."/>
            <person name="Rounsley S."/>
            <person name="Rokhsar D.S."/>
        </authorList>
    </citation>
    <scope>NUCLEOTIDE SEQUENCE [LARGE SCALE GENOMIC DNA]</scope>
    <source>
        <strain evidence="10">cv. AM560-2</strain>
    </source>
</reference>
<evidence type="ECO:0000256" key="2">
    <source>
        <dbReference type="ARBA" id="ARBA00022618"/>
    </source>
</evidence>
<evidence type="ECO:0000256" key="5">
    <source>
        <dbReference type="ARBA" id="ARBA00023204"/>
    </source>
</evidence>
<dbReference type="GO" id="GO:0005634">
    <property type="term" value="C:nucleus"/>
    <property type="evidence" value="ECO:0000318"/>
    <property type="project" value="GO_Central"/>
</dbReference>
<keyword evidence="3" id="KW-0227">DNA damage</keyword>
<dbReference type="SUPFAM" id="SSF48371">
    <property type="entry name" value="ARM repeat"/>
    <property type="match status" value="1"/>
</dbReference>
<feature type="compositionally biased region" description="Basic and acidic residues" evidence="8">
    <location>
        <begin position="332"/>
        <end position="341"/>
    </location>
</feature>
<dbReference type="OrthoDB" id="200660at2759"/>
<evidence type="ECO:0000256" key="8">
    <source>
        <dbReference type="SAM" id="MobiDB-lite"/>
    </source>
</evidence>
<feature type="compositionally biased region" description="Polar residues" evidence="8">
    <location>
        <begin position="796"/>
        <end position="812"/>
    </location>
</feature>
<keyword evidence="7" id="KW-0131">Cell cycle</keyword>
<keyword evidence="5" id="KW-0234">DNA repair</keyword>
<dbReference type="GO" id="GO:0140670">
    <property type="term" value="F:cohesin unloader activity"/>
    <property type="evidence" value="ECO:0000318"/>
    <property type="project" value="GO_Central"/>
</dbReference>
<feature type="compositionally biased region" description="Low complexity" evidence="8">
    <location>
        <begin position="749"/>
        <end position="758"/>
    </location>
</feature>
<feature type="compositionally biased region" description="Polar residues" evidence="8">
    <location>
        <begin position="529"/>
        <end position="540"/>
    </location>
</feature>
<dbReference type="SUPFAM" id="SSF63748">
    <property type="entry name" value="Tudor/PWWP/MBT"/>
    <property type="match status" value="1"/>
</dbReference>
<dbReference type="GO" id="GO:0051301">
    <property type="term" value="P:cell division"/>
    <property type="evidence" value="ECO:0007669"/>
    <property type="project" value="UniProtKB-KW"/>
</dbReference>
<dbReference type="PANTHER" id="PTHR12663:SF3">
    <property type="entry name" value="SISTER CHROMATID COHESION PROTEIN PDS5 HOMOLOG C"/>
    <property type="match status" value="1"/>
</dbReference>
<evidence type="ECO:0000313" key="10">
    <source>
        <dbReference type="Proteomes" id="UP000091857"/>
    </source>
</evidence>
<dbReference type="EMBL" id="CM004402">
    <property type="protein sequence ID" value="OAY27475.1"/>
    <property type="molecule type" value="Genomic_DNA"/>
</dbReference>
<evidence type="ECO:0000256" key="1">
    <source>
        <dbReference type="ARBA" id="ARBA00004123"/>
    </source>
</evidence>
<keyword evidence="4" id="KW-0498">Mitosis</keyword>
<feature type="compositionally biased region" description="Basic and acidic residues" evidence="8">
    <location>
        <begin position="475"/>
        <end position="495"/>
    </location>
</feature>
<dbReference type="AlphaFoldDB" id="A0A2C9UCB1"/>
<dbReference type="GO" id="GO:0006281">
    <property type="term" value="P:DNA repair"/>
    <property type="evidence" value="ECO:0007669"/>
    <property type="project" value="UniProtKB-KW"/>
</dbReference>
<feature type="compositionally biased region" description="Basic and acidic residues" evidence="8">
    <location>
        <begin position="579"/>
        <end position="599"/>
    </location>
</feature>
<organism evidence="9 10">
    <name type="scientific">Manihot esculenta</name>
    <name type="common">Cassava</name>
    <name type="synonym">Jatropha manihot</name>
    <dbReference type="NCBI Taxonomy" id="3983"/>
    <lineage>
        <taxon>Eukaryota</taxon>
        <taxon>Viridiplantae</taxon>
        <taxon>Streptophyta</taxon>
        <taxon>Embryophyta</taxon>
        <taxon>Tracheophyta</taxon>
        <taxon>Spermatophyta</taxon>
        <taxon>Magnoliopsida</taxon>
        <taxon>eudicotyledons</taxon>
        <taxon>Gunneridae</taxon>
        <taxon>Pentapetalae</taxon>
        <taxon>rosids</taxon>
        <taxon>fabids</taxon>
        <taxon>Malpighiales</taxon>
        <taxon>Euphorbiaceae</taxon>
        <taxon>Crotonoideae</taxon>
        <taxon>Manihoteae</taxon>
        <taxon>Manihot</taxon>
    </lineage>
</organism>
<dbReference type="PANTHER" id="PTHR12663">
    <property type="entry name" value="ANDROGEN INDUCED INHIBITOR OF PROLIFERATION AS3 / PDS5-RELATED"/>
    <property type="match status" value="1"/>
</dbReference>
<feature type="compositionally biased region" description="Basic and acidic residues" evidence="8">
    <location>
        <begin position="879"/>
        <end position="889"/>
    </location>
</feature>
<feature type="region of interest" description="Disordered" evidence="8">
    <location>
        <begin position="258"/>
        <end position="316"/>
    </location>
</feature>
<comment type="caution">
    <text evidence="9">The sequence shown here is derived from an EMBL/GenBank/DDBJ whole genome shotgun (WGS) entry which is preliminary data.</text>
</comment>
<feature type="compositionally biased region" description="Basic residues" evidence="8">
    <location>
        <begin position="506"/>
        <end position="516"/>
    </location>
</feature>
<feature type="compositionally biased region" description="Basic and acidic residues" evidence="8">
    <location>
        <begin position="767"/>
        <end position="795"/>
    </location>
</feature>
<dbReference type="Gramene" id="Manes.16G128500.1.v8.1">
    <property type="protein sequence ID" value="Manes.16G128500.1.v8.1.CDS"/>
    <property type="gene ID" value="Manes.16G128500.v8.1"/>
</dbReference>
<proteinExistence type="predicted"/>
<dbReference type="CDD" id="cd20404">
    <property type="entry name" value="Tudor_Agenet_AtEML-like"/>
    <property type="match status" value="1"/>
</dbReference>
<evidence type="ECO:0000256" key="6">
    <source>
        <dbReference type="ARBA" id="ARBA00023242"/>
    </source>
</evidence>
<accession>A0A2C9UCB1</accession>
<feature type="compositionally biased region" description="Basic and acidic residues" evidence="8">
    <location>
        <begin position="707"/>
        <end position="719"/>
    </location>
</feature>
<keyword evidence="6" id="KW-0539">Nucleus</keyword>
<keyword evidence="10" id="KW-1185">Reference proteome</keyword>
<dbReference type="Pfam" id="PF20168">
    <property type="entry name" value="PDS5"/>
    <property type="match status" value="1"/>
</dbReference>
<keyword evidence="2" id="KW-0132">Cell division</keyword>
<feature type="compositionally biased region" description="Basic and acidic residues" evidence="8">
    <location>
        <begin position="388"/>
        <end position="420"/>
    </location>
</feature>
<feature type="compositionally biased region" description="Basic and acidic residues" evidence="8">
    <location>
        <begin position="838"/>
        <end position="857"/>
    </location>
</feature>
<dbReference type="STRING" id="3983.A0A2C9UCB1"/>
<dbReference type="GO" id="GO:0035825">
    <property type="term" value="P:homologous recombination"/>
    <property type="evidence" value="ECO:0007669"/>
    <property type="project" value="UniProtKB-ARBA"/>
</dbReference>
<dbReference type="GO" id="GO:0000785">
    <property type="term" value="C:chromatin"/>
    <property type="evidence" value="ECO:0000318"/>
    <property type="project" value="GO_Central"/>
</dbReference>
<feature type="region of interest" description="Disordered" evidence="8">
    <location>
        <begin position="690"/>
        <end position="921"/>
    </location>
</feature>
<dbReference type="InterPro" id="IPR016024">
    <property type="entry name" value="ARM-type_fold"/>
</dbReference>